<gene>
    <name evidence="2" type="ORF">C7B43_00670</name>
</gene>
<feature type="domain" description="DNA ligase D polymerase" evidence="1">
    <location>
        <begin position="29"/>
        <end position="266"/>
    </location>
</feature>
<dbReference type="PANTHER" id="PTHR42705">
    <property type="entry name" value="BIFUNCTIONAL NON-HOMOLOGOUS END JOINING PROTEIN LIGD"/>
    <property type="match status" value="1"/>
</dbReference>
<proteinExistence type="predicted"/>
<comment type="caution">
    <text evidence="2">The sequence shown here is derived from an EMBL/GenBank/DDBJ whole genome shotgun (WGS) entry which is preliminary data.</text>
</comment>
<dbReference type="InterPro" id="IPR014145">
    <property type="entry name" value="LigD_pol_dom"/>
</dbReference>
<dbReference type="Proteomes" id="UP000242699">
    <property type="component" value="Unassembled WGS sequence"/>
</dbReference>
<accession>A0A2T2XB83</accession>
<reference evidence="2 3" key="1">
    <citation type="journal article" date="2014" name="BMC Genomics">
        <title>Comparison of environmental and isolate Sulfobacillus genomes reveals diverse carbon, sulfur, nitrogen, and hydrogen metabolisms.</title>
        <authorList>
            <person name="Justice N.B."/>
            <person name="Norman A."/>
            <person name="Brown C.T."/>
            <person name="Singh A."/>
            <person name="Thomas B.C."/>
            <person name="Banfield J.F."/>
        </authorList>
    </citation>
    <scope>NUCLEOTIDE SEQUENCE [LARGE SCALE GENOMIC DNA]</scope>
    <source>
        <strain evidence="2">AMDSBA1</strain>
    </source>
</reference>
<dbReference type="Pfam" id="PF21686">
    <property type="entry name" value="LigD_Prim-Pol"/>
    <property type="match status" value="1"/>
</dbReference>
<dbReference type="EMBL" id="PXYT01000001">
    <property type="protein sequence ID" value="PSR31771.1"/>
    <property type="molecule type" value="Genomic_DNA"/>
</dbReference>
<dbReference type="InterPro" id="IPR052171">
    <property type="entry name" value="NHEJ_LigD"/>
</dbReference>
<dbReference type="AlphaFoldDB" id="A0A2T2XB83"/>
<dbReference type="Gene3D" id="3.90.920.10">
    <property type="entry name" value="DNA primase, PRIM domain"/>
    <property type="match status" value="1"/>
</dbReference>
<sequence>MVEFASGSTTLNIRVSNPDRVLFPQPGITKRQLMDYYATVSPVLLPHYQNRMLTIKRWPHGIEGMAFYQKHTKEIQATNEESRIQVNSVRGLLQWVAMGVIEWHVPLGPARDPHMHDWAIFDLDPHQVRWEKVAEATGIMGRLLDMLDIPYVLKTSGRHGMHIYIKIEPEPDYKVTAACQLIARIAQATYPHLLTLERLKKNRGNRVYIDYLQNSGQRTMAGVYSVRAVPWASVSCPITLDEIGQEPAWWTMNRVIDRIKHDGDQFAVHHPGIPLTRHLSERGLSQEKLFIRRPGL</sequence>
<evidence type="ECO:0000259" key="1">
    <source>
        <dbReference type="Pfam" id="PF21686"/>
    </source>
</evidence>
<organism evidence="2 3">
    <name type="scientific">Sulfobacillus benefaciens</name>
    <dbReference type="NCBI Taxonomy" id="453960"/>
    <lineage>
        <taxon>Bacteria</taxon>
        <taxon>Bacillati</taxon>
        <taxon>Bacillota</taxon>
        <taxon>Clostridia</taxon>
        <taxon>Eubacteriales</taxon>
        <taxon>Clostridiales Family XVII. Incertae Sedis</taxon>
        <taxon>Sulfobacillus</taxon>
    </lineage>
</organism>
<evidence type="ECO:0000313" key="3">
    <source>
        <dbReference type="Proteomes" id="UP000242699"/>
    </source>
</evidence>
<evidence type="ECO:0000313" key="2">
    <source>
        <dbReference type="EMBL" id="PSR31771.1"/>
    </source>
</evidence>
<name>A0A2T2XB83_9FIRM</name>
<protein>
    <submittedName>
        <fullName evidence="2">DNA primase</fullName>
    </submittedName>
</protein>
<dbReference type="PANTHER" id="PTHR42705:SF2">
    <property type="entry name" value="BIFUNCTIONAL NON-HOMOLOGOUS END JOINING PROTEIN LIGD"/>
    <property type="match status" value="1"/>
</dbReference>